<evidence type="ECO:0000313" key="1">
    <source>
        <dbReference type="EMBL" id="KIK80311.1"/>
    </source>
</evidence>
<proteinExistence type="predicted"/>
<reference evidence="1 2" key="1">
    <citation type="submission" date="2014-04" db="EMBL/GenBank/DDBJ databases">
        <authorList>
            <consortium name="DOE Joint Genome Institute"/>
            <person name="Kuo A."/>
            <person name="Kohler A."/>
            <person name="Jargeat P."/>
            <person name="Nagy L.G."/>
            <person name="Floudas D."/>
            <person name="Copeland A."/>
            <person name="Barry K.W."/>
            <person name="Cichocki N."/>
            <person name="Veneault-Fourrey C."/>
            <person name="LaButti K."/>
            <person name="Lindquist E.A."/>
            <person name="Lipzen A."/>
            <person name="Lundell T."/>
            <person name="Morin E."/>
            <person name="Murat C."/>
            <person name="Sun H."/>
            <person name="Tunlid A."/>
            <person name="Henrissat B."/>
            <person name="Grigoriev I.V."/>
            <person name="Hibbett D.S."/>
            <person name="Martin F."/>
            <person name="Nordberg H.P."/>
            <person name="Cantor M.N."/>
            <person name="Hua S.X."/>
        </authorList>
    </citation>
    <scope>NUCLEOTIDE SEQUENCE [LARGE SCALE GENOMIC DNA]</scope>
    <source>
        <strain evidence="1 2">Ve08.2h10</strain>
    </source>
</reference>
<accession>A0A0D0D966</accession>
<dbReference type="OrthoDB" id="3066548at2759"/>
<reference evidence="2" key="2">
    <citation type="submission" date="2015-01" db="EMBL/GenBank/DDBJ databases">
        <title>Evolutionary Origins and Diversification of the Mycorrhizal Mutualists.</title>
        <authorList>
            <consortium name="DOE Joint Genome Institute"/>
            <consortium name="Mycorrhizal Genomics Consortium"/>
            <person name="Kohler A."/>
            <person name="Kuo A."/>
            <person name="Nagy L.G."/>
            <person name="Floudas D."/>
            <person name="Copeland A."/>
            <person name="Barry K.W."/>
            <person name="Cichocki N."/>
            <person name="Veneault-Fourrey C."/>
            <person name="LaButti K."/>
            <person name="Lindquist E.A."/>
            <person name="Lipzen A."/>
            <person name="Lundell T."/>
            <person name="Morin E."/>
            <person name="Murat C."/>
            <person name="Riley R."/>
            <person name="Ohm R."/>
            <person name="Sun H."/>
            <person name="Tunlid A."/>
            <person name="Henrissat B."/>
            <person name="Grigoriev I.V."/>
            <person name="Hibbett D.S."/>
            <person name="Martin F."/>
        </authorList>
    </citation>
    <scope>NUCLEOTIDE SEQUENCE [LARGE SCALE GENOMIC DNA]</scope>
    <source>
        <strain evidence="2">Ve08.2h10</strain>
    </source>
</reference>
<sequence length="139" mass="15507">MIGLTAYCPEDIYKIDLLEALILAKKAWDEVSPETIKHCWDHTQIQTDNSLPSTNPGPHADLAAWEIICDFTATTMSLPSAKNQLQLHLGSKFSDSHWRTALKAAMDAEGDIAKAVEVVNTFMTKTIRGQWLPRLLEIS</sequence>
<dbReference type="AlphaFoldDB" id="A0A0D0D966"/>
<dbReference type="HOGENOM" id="CLU_088458_0_1_1"/>
<evidence type="ECO:0000313" key="2">
    <source>
        <dbReference type="Proteomes" id="UP000054538"/>
    </source>
</evidence>
<dbReference type="Proteomes" id="UP000054538">
    <property type="component" value="Unassembled WGS sequence"/>
</dbReference>
<organism evidence="1 2">
    <name type="scientific">Paxillus rubicundulus Ve08.2h10</name>
    <dbReference type="NCBI Taxonomy" id="930991"/>
    <lineage>
        <taxon>Eukaryota</taxon>
        <taxon>Fungi</taxon>
        <taxon>Dikarya</taxon>
        <taxon>Basidiomycota</taxon>
        <taxon>Agaricomycotina</taxon>
        <taxon>Agaricomycetes</taxon>
        <taxon>Agaricomycetidae</taxon>
        <taxon>Boletales</taxon>
        <taxon>Paxilineae</taxon>
        <taxon>Paxillaceae</taxon>
        <taxon>Paxillus</taxon>
    </lineage>
</organism>
<keyword evidence="2" id="KW-1185">Reference proteome</keyword>
<gene>
    <name evidence="1" type="ORF">PAXRUDRAFT_158989</name>
</gene>
<protein>
    <submittedName>
        <fullName evidence="1">Uncharacterized protein</fullName>
    </submittedName>
</protein>
<dbReference type="EMBL" id="KN826048">
    <property type="protein sequence ID" value="KIK80311.1"/>
    <property type="molecule type" value="Genomic_DNA"/>
</dbReference>
<dbReference type="InParanoid" id="A0A0D0D966"/>
<name>A0A0D0D966_9AGAM</name>